<evidence type="ECO:0000256" key="8">
    <source>
        <dbReference type="RuleBase" id="RU364063"/>
    </source>
</evidence>
<dbReference type="SUPFAM" id="SSF52540">
    <property type="entry name" value="P-loop containing nucleoside triphosphate hydrolases"/>
    <property type="match status" value="1"/>
</dbReference>
<gene>
    <name evidence="8 10" type="primary">dnaX</name>
    <name evidence="10" type="ORF">V2E24_03150</name>
</gene>
<sequence>MDYKALYRKYRPKTFDDVKGQDHIVTTLKNIIESNKISHSYIFNGPRGVGKTSVAKIFANVLNCQHSPNKTKACLSCLDSIDRDVDVIEMDAASNNGVDDIRTLKDKIEINPVSKKYKVYIIDEVHMLSKGAFNALLKTLEEPPKHAIFILATTDSHKIPSTIISRSQRFNFRRINESALSSQLKKVLSNEGLKIEENALKLIISLSEGGMRDALSITEQCAAYGLGIIKYEDVLNIFGAVSNVNIIKFITALSANDLSKAINIFSSLKEMGINPHAFVKNTINVARDWLVFRKTRNLSFLEFVNGDEIKNLRWNEKFILELVNYLQEVLEKVSHSQIPFQIVEFAIIQISMIHKKLQQENNIIVESIHSDNTENTHSTHECLSEKDIENIVQKYLGKARYEEDDFQYKNMENHINKNDGTFNKGLSFEISKESKKTTNDEENNLFSYYNEDQEYTNAEKMTKIFDDSFVNSKIEKPKTQKIDYQFELDNNNDLDEKEHTDIFKNELENDKSFEQKQTNIQKVQESDESTIVSNINDKIKSKNHFQHVVSIDMTNPGEQKSKHTREEEILNCLFHYSDDEKNKLVNKYNLLKMVDENGEGSFYEHFQLFDNFQTISFGNNFWLVYSKNTNLVKKLDSKRNTAWFYKFSQKLLRKNVHLFVIDDYELRSALATVKQMKDKVIPRTPKWDFDEPVFDDVDSAHSKAEKIFGLTAKIKINKNN</sequence>
<dbReference type="InterPro" id="IPR008921">
    <property type="entry name" value="DNA_pol3_clamp-load_cplx_C"/>
</dbReference>
<evidence type="ECO:0000313" key="10">
    <source>
        <dbReference type="EMBL" id="MEE3928560.1"/>
    </source>
</evidence>
<evidence type="ECO:0000256" key="3">
    <source>
        <dbReference type="ARBA" id="ARBA00022741"/>
    </source>
</evidence>
<keyword evidence="8 10" id="KW-0808">Transferase</keyword>
<proteinExistence type="inferred from homology"/>
<dbReference type="CDD" id="cd18137">
    <property type="entry name" value="HLD_clamp_pol_III_gamma_tau"/>
    <property type="match status" value="1"/>
</dbReference>
<keyword evidence="11" id="KW-1185">Reference proteome</keyword>
<protein>
    <recommendedName>
        <fullName evidence="8">DNA polymerase III subunit gamma/tau</fullName>
        <ecNumber evidence="8">2.7.7.7</ecNumber>
    </recommendedName>
</protein>
<organism evidence="10 11">
    <name type="scientific">Mycoplasmopsis ciconiae</name>
    <dbReference type="NCBI Taxonomy" id="561067"/>
    <lineage>
        <taxon>Bacteria</taxon>
        <taxon>Bacillati</taxon>
        <taxon>Mycoplasmatota</taxon>
        <taxon>Mycoplasmoidales</taxon>
        <taxon>Metamycoplasmataceae</taxon>
        <taxon>Mycoplasmopsis</taxon>
    </lineage>
</organism>
<dbReference type="Pfam" id="PF22608">
    <property type="entry name" value="DNAX_ATPase_lid"/>
    <property type="match status" value="1"/>
</dbReference>
<feature type="domain" description="AAA+ ATPase" evidence="9">
    <location>
        <begin position="37"/>
        <end position="176"/>
    </location>
</feature>
<evidence type="ECO:0000256" key="6">
    <source>
        <dbReference type="ARBA" id="ARBA00022932"/>
    </source>
</evidence>
<evidence type="ECO:0000256" key="4">
    <source>
        <dbReference type="ARBA" id="ARBA00022833"/>
    </source>
</evidence>
<dbReference type="PANTHER" id="PTHR11669">
    <property type="entry name" value="REPLICATION FACTOR C / DNA POLYMERASE III GAMMA-TAU SUBUNIT"/>
    <property type="match status" value="1"/>
</dbReference>
<dbReference type="NCBIfam" id="TIGR02397">
    <property type="entry name" value="dnaX_nterm"/>
    <property type="match status" value="1"/>
</dbReference>
<dbReference type="Gene3D" id="3.40.50.300">
    <property type="entry name" value="P-loop containing nucleotide triphosphate hydrolases"/>
    <property type="match status" value="1"/>
</dbReference>
<keyword evidence="2" id="KW-0479">Metal-binding</keyword>
<comment type="catalytic activity">
    <reaction evidence="7 8">
        <text>DNA(n) + a 2'-deoxyribonucleoside 5'-triphosphate = DNA(n+1) + diphosphate</text>
        <dbReference type="Rhea" id="RHEA:22508"/>
        <dbReference type="Rhea" id="RHEA-COMP:17339"/>
        <dbReference type="Rhea" id="RHEA-COMP:17340"/>
        <dbReference type="ChEBI" id="CHEBI:33019"/>
        <dbReference type="ChEBI" id="CHEBI:61560"/>
        <dbReference type="ChEBI" id="CHEBI:173112"/>
        <dbReference type="EC" id="2.7.7.7"/>
    </reaction>
</comment>
<reference evidence="10" key="1">
    <citation type="submission" date="2024-01" db="EMBL/GenBank/DDBJ databases">
        <title>Genome sequence of Mycoplasma ciconiae type strain DSM 25251.</title>
        <authorList>
            <person name="Spergser J."/>
        </authorList>
    </citation>
    <scope>NUCLEOTIDE SEQUENCE [LARGE SCALE GENOMIC DNA]</scope>
    <source>
        <strain evidence="10">DSM 25251</strain>
    </source>
</reference>
<evidence type="ECO:0000256" key="5">
    <source>
        <dbReference type="ARBA" id="ARBA00022840"/>
    </source>
</evidence>
<comment type="function">
    <text evidence="8">DNA polymerase III is a complex, multichain enzyme responsible for most of the replicative synthesis in bacteria. This DNA polymerase also exhibits 3' to 5' exonuclease activity.</text>
</comment>
<evidence type="ECO:0000313" key="11">
    <source>
        <dbReference type="Proteomes" id="UP001344817"/>
    </source>
</evidence>
<dbReference type="InterPro" id="IPR012763">
    <property type="entry name" value="DNA_pol_III_sug/sutau_N"/>
</dbReference>
<dbReference type="SMART" id="SM00382">
    <property type="entry name" value="AAA"/>
    <property type="match status" value="1"/>
</dbReference>
<dbReference type="Gene3D" id="1.10.8.60">
    <property type="match status" value="1"/>
</dbReference>
<evidence type="ECO:0000256" key="1">
    <source>
        <dbReference type="ARBA" id="ARBA00006360"/>
    </source>
</evidence>
<dbReference type="InterPro" id="IPR050238">
    <property type="entry name" value="DNA_Rep/Repair_Clamp_Loader"/>
</dbReference>
<dbReference type="CDD" id="cd00009">
    <property type="entry name" value="AAA"/>
    <property type="match status" value="1"/>
</dbReference>
<dbReference type="NCBIfam" id="NF004046">
    <property type="entry name" value="PRK05563.1"/>
    <property type="match status" value="1"/>
</dbReference>
<dbReference type="EC" id="2.7.7.7" evidence="8"/>
<comment type="subunit">
    <text evidence="8">DNA polymerase III contains a core (composed of alpha, epsilon and theta chains) that associates with a tau subunit. This core dimerizes to form the POLIII' complex. PolIII' associates with the gamma complex (composed of gamma, delta, delta', psi and chi chains) and with the beta chain to form the complete DNA polymerase III complex.</text>
</comment>
<dbReference type="InterPro" id="IPR003593">
    <property type="entry name" value="AAA+_ATPase"/>
</dbReference>
<name>A0ABU7MLZ9_9BACT</name>
<dbReference type="InterPro" id="IPR027417">
    <property type="entry name" value="P-loop_NTPase"/>
</dbReference>
<evidence type="ECO:0000256" key="7">
    <source>
        <dbReference type="ARBA" id="ARBA00049244"/>
    </source>
</evidence>
<keyword evidence="5 8" id="KW-0067">ATP-binding</keyword>
<dbReference type="PRINTS" id="PR00300">
    <property type="entry name" value="CLPPROTEASEA"/>
</dbReference>
<keyword evidence="8" id="KW-0235">DNA replication</keyword>
<dbReference type="InterPro" id="IPR045085">
    <property type="entry name" value="HLD_clamp_pol_III_gamma_tau"/>
</dbReference>
<dbReference type="EMBL" id="JAZDWZ010000010">
    <property type="protein sequence ID" value="MEE3928560.1"/>
    <property type="molecule type" value="Genomic_DNA"/>
</dbReference>
<keyword evidence="8 10" id="KW-0548">Nucleotidyltransferase</keyword>
<dbReference type="PANTHER" id="PTHR11669:SF0">
    <property type="entry name" value="PROTEIN STICHEL-LIKE 2"/>
    <property type="match status" value="1"/>
</dbReference>
<keyword evidence="3 8" id="KW-0547">Nucleotide-binding</keyword>
<dbReference type="GO" id="GO:0003887">
    <property type="term" value="F:DNA-directed DNA polymerase activity"/>
    <property type="evidence" value="ECO:0007669"/>
    <property type="project" value="UniProtKB-EC"/>
</dbReference>
<dbReference type="Pfam" id="PF13177">
    <property type="entry name" value="DNA_pol3_delta2"/>
    <property type="match status" value="1"/>
</dbReference>
<dbReference type="InterPro" id="IPR001270">
    <property type="entry name" value="ClpA/B"/>
</dbReference>
<dbReference type="SUPFAM" id="SSF48019">
    <property type="entry name" value="post-AAA+ oligomerization domain-like"/>
    <property type="match status" value="1"/>
</dbReference>
<dbReference type="RefSeq" id="WP_330500973.1">
    <property type="nucleotide sequence ID" value="NZ_JAZDWZ010000010.1"/>
</dbReference>
<keyword evidence="4" id="KW-0862">Zinc</keyword>
<accession>A0ABU7MLZ9</accession>
<dbReference type="Proteomes" id="UP001344817">
    <property type="component" value="Unassembled WGS sequence"/>
</dbReference>
<keyword evidence="6 8" id="KW-0239">DNA-directed DNA polymerase</keyword>
<evidence type="ECO:0000259" key="9">
    <source>
        <dbReference type="SMART" id="SM00382"/>
    </source>
</evidence>
<comment type="similarity">
    <text evidence="1 8">Belongs to the DnaX/STICHEL family.</text>
</comment>
<comment type="caution">
    <text evidence="10">The sequence shown here is derived from an EMBL/GenBank/DDBJ whole genome shotgun (WGS) entry which is preliminary data.</text>
</comment>
<evidence type="ECO:0000256" key="2">
    <source>
        <dbReference type="ARBA" id="ARBA00022723"/>
    </source>
</evidence>